<name>A0A813IPR3_POLGL</name>
<dbReference type="AlphaFoldDB" id="A0A813IPR3"/>
<reference evidence="2" key="1">
    <citation type="submission" date="2021-02" db="EMBL/GenBank/DDBJ databases">
        <authorList>
            <person name="Dougan E. K."/>
            <person name="Rhodes N."/>
            <person name="Thang M."/>
            <person name="Chan C."/>
        </authorList>
    </citation>
    <scope>NUCLEOTIDE SEQUENCE</scope>
</reference>
<dbReference type="InterPro" id="IPR024743">
    <property type="entry name" value="Dynein_HC_stalk"/>
</dbReference>
<comment type="caution">
    <text evidence="2">The sequence shown here is derived from an EMBL/GenBank/DDBJ whole genome shotgun (WGS) entry which is preliminary data.</text>
</comment>
<dbReference type="Proteomes" id="UP000626109">
    <property type="component" value="Unassembled WGS sequence"/>
</dbReference>
<proteinExistence type="predicted"/>
<dbReference type="EMBL" id="CAJNNW010012824">
    <property type="protein sequence ID" value="CAE8654741.1"/>
    <property type="molecule type" value="Genomic_DNA"/>
</dbReference>
<sequence length="172" mass="18253">MAEPPDLDSLAAALAEAENATYRLNKNNYTEAKALGKPPGGMSHVIYVFETLQGKRSPEAGADADGMTFGSSATTLIVLWASPCRTQDLLAKELCEKGLPVARLEAVQGFMKENPQWTAEFAEKRSLAAGALSSWCFAAVAYLEGALAAEMAKGVPKEEAVLKLPAFTKGQS</sequence>
<feature type="domain" description="Dynein heavy chain coiled coil stalk" evidence="1">
    <location>
        <begin position="6"/>
        <end position="144"/>
    </location>
</feature>
<evidence type="ECO:0000313" key="2">
    <source>
        <dbReference type="EMBL" id="CAE8654741.1"/>
    </source>
</evidence>
<gene>
    <name evidence="2" type="ORF">PGLA2088_LOCUS11189</name>
</gene>
<organism evidence="2 3">
    <name type="scientific">Polarella glacialis</name>
    <name type="common">Dinoflagellate</name>
    <dbReference type="NCBI Taxonomy" id="89957"/>
    <lineage>
        <taxon>Eukaryota</taxon>
        <taxon>Sar</taxon>
        <taxon>Alveolata</taxon>
        <taxon>Dinophyceae</taxon>
        <taxon>Suessiales</taxon>
        <taxon>Suessiaceae</taxon>
        <taxon>Polarella</taxon>
    </lineage>
</organism>
<evidence type="ECO:0000259" key="1">
    <source>
        <dbReference type="Pfam" id="PF12777"/>
    </source>
</evidence>
<dbReference type="Gene3D" id="1.20.920.60">
    <property type="match status" value="1"/>
</dbReference>
<evidence type="ECO:0000313" key="3">
    <source>
        <dbReference type="Proteomes" id="UP000626109"/>
    </source>
</evidence>
<dbReference type="Pfam" id="PF12777">
    <property type="entry name" value="MT"/>
    <property type="match status" value="1"/>
</dbReference>
<protein>
    <recommendedName>
        <fullName evidence="1">Dynein heavy chain coiled coil stalk domain-containing protein</fullName>
    </recommendedName>
</protein>
<accession>A0A813IPR3</accession>